<evidence type="ECO:0008006" key="8">
    <source>
        <dbReference type="Google" id="ProtNLM"/>
    </source>
</evidence>
<dbReference type="Gene3D" id="3.20.20.80">
    <property type="entry name" value="Glycosidases"/>
    <property type="match status" value="1"/>
</dbReference>
<feature type="signal peptide" evidence="5">
    <location>
        <begin position="1"/>
        <end position="21"/>
    </location>
</feature>
<evidence type="ECO:0000256" key="4">
    <source>
        <dbReference type="RuleBase" id="RU003690"/>
    </source>
</evidence>
<keyword evidence="3" id="KW-0326">Glycosidase</keyword>
<evidence type="ECO:0000313" key="7">
    <source>
        <dbReference type="Proteomes" id="UP001244341"/>
    </source>
</evidence>
<proteinExistence type="inferred from homology"/>
<protein>
    <recommendedName>
        <fullName evidence="8">Beta-glucosidase</fullName>
    </recommendedName>
</protein>
<name>A0ABY8UHU9_TETOB</name>
<dbReference type="Proteomes" id="UP001244341">
    <property type="component" value="Chromosome 12b"/>
</dbReference>
<dbReference type="PANTHER" id="PTHR10353:SF36">
    <property type="entry name" value="LP05116P"/>
    <property type="match status" value="1"/>
</dbReference>
<dbReference type="Pfam" id="PF00232">
    <property type="entry name" value="Glyco_hydro_1"/>
    <property type="match status" value="1"/>
</dbReference>
<evidence type="ECO:0000256" key="5">
    <source>
        <dbReference type="SAM" id="SignalP"/>
    </source>
</evidence>
<dbReference type="InterPro" id="IPR001360">
    <property type="entry name" value="Glyco_hydro_1"/>
</dbReference>
<dbReference type="InterPro" id="IPR017853">
    <property type="entry name" value="GH"/>
</dbReference>
<dbReference type="PRINTS" id="PR00131">
    <property type="entry name" value="GLHYDRLASE1"/>
</dbReference>
<organism evidence="6 7">
    <name type="scientific">Tetradesmus obliquus</name>
    <name type="common">Green alga</name>
    <name type="synonym">Acutodesmus obliquus</name>
    <dbReference type="NCBI Taxonomy" id="3088"/>
    <lineage>
        <taxon>Eukaryota</taxon>
        <taxon>Viridiplantae</taxon>
        <taxon>Chlorophyta</taxon>
        <taxon>core chlorophytes</taxon>
        <taxon>Chlorophyceae</taxon>
        <taxon>CS clade</taxon>
        <taxon>Sphaeropleales</taxon>
        <taxon>Scenedesmaceae</taxon>
        <taxon>Tetradesmus</taxon>
    </lineage>
</organism>
<gene>
    <name evidence="6" type="ORF">OEZ85_004997</name>
</gene>
<feature type="chain" id="PRO_5046566313" description="Beta-glucosidase" evidence="5">
    <location>
        <begin position="22"/>
        <end position="510"/>
    </location>
</feature>
<comment type="similarity">
    <text evidence="1 4">Belongs to the glycosyl hydrolase 1 family.</text>
</comment>
<keyword evidence="7" id="KW-1185">Reference proteome</keyword>
<evidence type="ECO:0000313" key="6">
    <source>
        <dbReference type="EMBL" id="WIA20614.1"/>
    </source>
</evidence>
<dbReference type="SUPFAM" id="SSF51445">
    <property type="entry name" value="(Trans)glycosidases"/>
    <property type="match status" value="1"/>
</dbReference>
<keyword evidence="5" id="KW-0732">Signal</keyword>
<dbReference type="PANTHER" id="PTHR10353">
    <property type="entry name" value="GLYCOSYL HYDROLASE"/>
    <property type="match status" value="1"/>
</dbReference>
<dbReference type="EMBL" id="CP126219">
    <property type="protein sequence ID" value="WIA20614.1"/>
    <property type="molecule type" value="Genomic_DNA"/>
</dbReference>
<evidence type="ECO:0000256" key="2">
    <source>
        <dbReference type="ARBA" id="ARBA00022801"/>
    </source>
</evidence>
<evidence type="ECO:0000256" key="3">
    <source>
        <dbReference type="ARBA" id="ARBA00023295"/>
    </source>
</evidence>
<keyword evidence="2" id="KW-0378">Hydrolase</keyword>
<reference evidence="6 7" key="1">
    <citation type="submission" date="2023-05" db="EMBL/GenBank/DDBJ databases">
        <title>A 100% complete, gapless, phased diploid assembly of the Scenedesmus obliquus UTEX 3031 genome.</title>
        <authorList>
            <person name="Biondi T.C."/>
            <person name="Hanschen E.R."/>
            <person name="Kwon T."/>
            <person name="Eng W."/>
            <person name="Kruse C.P.S."/>
            <person name="Koehler S.I."/>
            <person name="Kunde Y."/>
            <person name="Gleasner C.D."/>
            <person name="You Mak K.T."/>
            <person name="Polle J."/>
            <person name="Hovde B.T."/>
            <person name="Starkenburg S.R."/>
        </authorList>
    </citation>
    <scope>NUCLEOTIDE SEQUENCE [LARGE SCALE GENOMIC DNA]</scope>
    <source>
        <strain evidence="6 7">DOE0152z</strain>
    </source>
</reference>
<accession>A0ABY8UHU9</accession>
<sequence length="510" mass="57836">MGKVWALGFACWLLVSPLVLAQSLPGPPECKADTMKKIAFGVGSSAAQSEGAAAVGGRSPSVWDVFAKQPGKIQDGSSPAVATDFFNKYKQDIALMKSMGVKNFRMSISWSRLLPQAVKGSSPSSDGVKFYRAVFKELKDNGIEPAVTLYHWDMPQVLQDKYQGFIDRQIIEDFTYYADVAFKTFGDQVKKWTTFNEPWVTCNLQYGNGDFAPGVQYGDSGKWKCGHNLLLAHANAVRLFRQKYNSDKKGRIGMALWSEWSEPWTDKFEDKRAAQNKIDIDFGWFADAIHFGDYPAQAKKTQSAFLPVFTEEEKKLLRRSYDYMGLTIYTAKFASEVPGNPNGWWVRTTDVNGKVVGQQAESYWLYNVPWSINRMLTYMKNRYDNPYIWVLENGISEKGEGNRVGMGPDTLRDPLRTDYFRGYISEACKAVESNGVRLTHYFAWSFTDNWEWREGFKTRFGVVRIDFANPQLPRGIKDSGRWLSEHVFKKSGQTKQVGEVLNFDELGAAC</sequence>
<evidence type="ECO:0000256" key="1">
    <source>
        <dbReference type="ARBA" id="ARBA00010838"/>
    </source>
</evidence>